<reference evidence="17" key="1">
    <citation type="journal article" date="2023" name="Arch. Microbiol.">
        <title>Desulfoferula mesophilus gen. nov. sp. nov., a mesophilic sulfate-reducing bacterium isolated from a brackish lake sediment.</title>
        <authorList>
            <person name="Watanabe T."/>
            <person name="Yabe T."/>
            <person name="Tsuji J.M."/>
            <person name="Fukui M."/>
        </authorList>
    </citation>
    <scope>NUCLEOTIDE SEQUENCE [LARGE SCALE GENOMIC DNA]</scope>
    <source>
        <strain evidence="17">12FAK</strain>
    </source>
</reference>
<dbReference type="InterPro" id="IPR011054">
    <property type="entry name" value="Rudment_hybrid_motif"/>
</dbReference>
<evidence type="ECO:0000256" key="9">
    <source>
        <dbReference type="ARBA" id="ARBA00023211"/>
    </source>
</evidence>
<dbReference type="SUPFAM" id="SSF52255">
    <property type="entry name" value="N5-CAIR mutase (phosphoribosylaminoimidazole carboxylase, PurE)"/>
    <property type="match status" value="1"/>
</dbReference>
<organism evidence="16 17">
    <name type="scientific">Desulfoferula mesophila</name>
    <dbReference type="NCBI Taxonomy" id="3058419"/>
    <lineage>
        <taxon>Bacteria</taxon>
        <taxon>Pseudomonadati</taxon>
        <taxon>Thermodesulfobacteriota</taxon>
        <taxon>Desulfarculia</taxon>
        <taxon>Desulfarculales</taxon>
        <taxon>Desulfarculaceae</taxon>
        <taxon>Desulfoferula</taxon>
    </lineage>
</organism>
<keyword evidence="12" id="KW-0413">Isomerase</keyword>
<dbReference type="EMBL" id="AP028679">
    <property type="protein sequence ID" value="BEQ13016.1"/>
    <property type="molecule type" value="Genomic_DNA"/>
</dbReference>
<comment type="similarity">
    <text evidence="10 11">Belongs to the GARS family.</text>
</comment>
<dbReference type="RefSeq" id="WP_338604185.1">
    <property type="nucleotide sequence ID" value="NZ_AP028679.1"/>
</dbReference>
<dbReference type="InterPro" id="IPR037123">
    <property type="entry name" value="PRibGlycinamide_synth_C_sf"/>
</dbReference>
<keyword evidence="8 13" id="KW-0067">ATP-binding</keyword>
<gene>
    <name evidence="12" type="primary">purE</name>
    <name evidence="11" type="synonym">purD</name>
    <name evidence="16" type="ORF">FAK_00820</name>
</gene>
<comment type="pathway">
    <text evidence="12">Purine metabolism; IMP biosynthesis via de novo pathway; 5-amino-1-(5-phospho-D-ribosyl)imidazole-4-carboxylate from 5-amino-1-(5-phospho-D-ribosyl)imidazole (N5-CAIR route): step 2/2.</text>
</comment>
<dbReference type="GO" id="GO:0006189">
    <property type="term" value="P:'de novo' IMP biosynthetic process"/>
    <property type="evidence" value="ECO:0007669"/>
    <property type="project" value="UniProtKB-UniRule"/>
</dbReference>
<comment type="pathway">
    <text evidence="3 11">Purine metabolism; IMP biosynthesis via de novo pathway; N(1)-(5-phospho-D-ribosyl)glycinamide from 5-phospho-alpha-D-ribose 1-diphosphate: step 2/2.</text>
</comment>
<dbReference type="InterPro" id="IPR020560">
    <property type="entry name" value="PRibGlycinamide_synth_C-dom"/>
</dbReference>
<comment type="function">
    <text evidence="12">Catalyzes the conversion of N5-carboxyaminoimidazole ribonucleotide (N5-CAIR) to 4-carboxy-5-aminoimidazole ribonucleotide (CAIR).</text>
</comment>
<dbReference type="SUPFAM" id="SSF51246">
    <property type="entry name" value="Rudiment single hybrid motif"/>
    <property type="match status" value="1"/>
</dbReference>
<dbReference type="Pfam" id="PF01071">
    <property type="entry name" value="GARS_A"/>
    <property type="match status" value="1"/>
</dbReference>
<evidence type="ECO:0000259" key="15">
    <source>
        <dbReference type="PROSITE" id="PS50975"/>
    </source>
</evidence>
<feature type="domain" description="ATP-grasp" evidence="15">
    <location>
        <begin position="107"/>
        <end position="314"/>
    </location>
</feature>
<feature type="binding site" evidence="12">
    <location>
        <position position="441"/>
    </location>
    <ligand>
        <name>substrate</name>
    </ligand>
</feature>
<keyword evidence="9" id="KW-0464">Manganese</keyword>
<evidence type="ECO:0000256" key="7">
    <source>
        <dbReference type="ARBA" id="ARBA00022755"/>
    </source>
</evidence>
<feature type="binding site" evidence="12">
    <location>
        <position position="438"/>
    </location>
    <ligand>
        <name>substrate</name>
    </ligand>
</feature>
<evidence type="ECO:0000256" key="13">
    <source>
        <dbReference type="PROSITE-ProRule" id="PRU00409"/>
    </source>
</evidence>
<dbReference type="PANTHER" id="PTHR43472">
    <property type="entry name" value="PHOSPHORIBOSYLAMINE--GLYCINE LIGASE"/>
    <property type="match status" value="1"/>
</dbReference>
<dbReference type="SMART" id="SM01210">
    <property type="entry name" value="GARS_C"/>
    <property type="match status" value="1"/>
</dbReference>
<dbReference type="GO" id="GO:0009113">
    <property type="term" value="P:purine nucleobase biosynthetic process"/>
    <property type="evidence" value="ECO:0007669"/>
    <property type="project" value="InterPro"/>
</dbReference>
<dbReference type="InterPro" id="IPR000115">
    <property type="entry name" value="PRibGlycinamide_synth"/>
</dbReference>
<dbReference type="Gene3D" id="3.30.470.20">
    <property type="entry name" value="ATP-grasp fold, B domain"/>
    <property type="match status" value="1"/>
</dbReference>
<dbReference type="PROSITE" id="PS00184">
    <property type="entry name" value="GARS"/>
    <property type="match status" value="1"/>
</dbReference>
<dbReference type="Proteomes" id="UP001366166">
    <property type="component" value="Chromosome"/>
</dbReference>
<dbReference type="GO" id="GO:0005524">
    <property type="term" value="F:ATP binding"/>
    <property type="evidence" value="ECO:0007669"/>
    <property type="project" value="UniProtKB-UniRule"/>
</dbReference>
<keyword evidence="5" id="KW-0479">Metal-binding</keyword>
<dbReference type="KEGG" id="dmp:FAK_00820"/>
<evidence type="ECO:0000256" key="4">
    <source>
        <dbReference type="ARBA" id="ARBA00022598"/>
    </source>
</evidence>
<accession>A0AAU9EGC9</accession>
<evidence type="ECO:0000256" key="1">
    <source>
        <dbReference type="ARBA" id="ARBA00001936"/>
    </source>
</evidence>
<keyword evidence="4 11" id="KW-0436">Ligase</keyword>
<dbReference type="EC" id="6.3.4.13" evidence="11"/>
<dbReference type="EC" id="5.4.99.18" evidence="12"/>
<evidence type="ECO:0000256" key="5">
    <source>
        <dbReference type="ARBA" id="ARBA00022723"/>
    </source>
</evidence>
<dbReference type="HAMAP" id="MF_01929">
    <property type="entry name" value="PurE_classI"/>
    <property type="match status" value="1"/>
</dbReference>
<dbReference type="Gene3D" id="3.40.50.20">
    <property type="match status" value="1"/>
</dbReference>
<dbReference type="Gene3D" id="3.40.50.1970">
    <property type="match status" value="1"/>
</dbReference>
<dbReference type="SMART" id="SM01209">
    <property type="entry name" value="GARS_A"/>
    <property type="match status" value="1"/>
</dbReference>
<dbReference type="AlphaFoldDB" id="A0AAU9EGC9"/>
<dbReference type="Pfam" id="PF02843">
    <property type="entry name" value="GARS_C"/>
    <property type="match status" value="1"/>
</dbReference>
<evidence type="ECO:0000313" key="17">
    <source>
        <dbReference type="Proteomes" id="UP001366166"/>
    </source>
</evidence>
<dbReference type="PANTHER" id="PTHR43472:SF1">
    <property type="entry name" value="PHOSPHORIBOSYLAMINE--GLYCINE LIGASE, CHLOROPLASTIC"/>
    <property type="match status" value="1"/>
</dbReference>
<dbReference type="PROSITE" id="PS50975">
    <property type="entry name" value="ATP_GRASP"/>
    <property type="match status" value="1"/>
</dbReference>
<dbReference type="InterPro" id="IPR011761">
    <property type="entry name" value="ATP-grasp"/>
</dbReference>
<dbReference type="SMART" id="SM01001">
    <property type="entry name" value="AIRC"/>
    <property type="match status" value="1"/>
</dbReference>
<dbReference type="InterPro" id="IPR000031">
    <property type="entry name" value="PurE_dom"/>
</dbReference>
<comment type="cofactor">
    <cofactor evidence="1">
        <name>Mn(2+)</name>
        <dbReference type="ChEBI" id="CHEBI:29035"/>
    </cofactor>
</comment>
<dbReference type="InterPro" id="IPR020559">
    <property type="entry name" value="PRibGlycinamide_synth_CS"/>
</dbReference>
<evidence type="ECO:0000256" key="10">
    <source>
        <dbReference type="ARBA" id="ARBA00038345"/>
    </source>
</evidence>
<comment type="catalytic activity">
    <reaction evidence="12">
        <text>5-carboxyamino-1-(5-phospho-D-ribosyl)imidazole + H(+) = 5-amino-1-(5-phospho-D-ribosyl)imidazole-4-carboxylate</text>
        <dbReference type="Rhea" id="RHEA:13193"/>
        <dbReference type="ChEBI" id="CHEBI:15378"/>
        <dbReference type="ChEBI" id="CHEBI:58730"/>
        <dbReference type="ChEBI" id="CHEBI:77657"/>
        <dbReference type="EC" id="5.4.99.18"/>
    </reaction>
</comment>
<evidence type="ECO:0000256" key="6">
    <source>
        <dbReference type="ARBA" id="ARBA00022741"/>
    </source>
</evidence>
<evidence type="ECO:0000313" key="16">
    <source>
        <dbReference type="EMBL" id="BEQ13016.1"/>
    </source>
</evidence>
<dbReference type="NCBIfam" id="TIGR01162">
    <property type="entry name" value="purE"/>
    <property type="match status" value="1"/>
</dbReference>
<dbReference type="Pfam" id="PF00731">
    <property type="entry name" value="AIRC"/>
    <property type="match status" value="1"/>
</dbReference>
<dbReference type="SUPFAM" id="SSF52440">
    <property type="entry name" value="PreATP-grasp domain"/>
    <property type="match status" value="1"/>
</dbReference>
<dbReference type="InterPro" id="IPR020562">
    <property type="entry name" value="PRibGlycinamide_synth_N"/>
</dbReference>
<proteinExistence type="inferred from homology"/>
<evidence type="ECO:0000256" key="14">
    <source>
        <dbReference type="SAM" id="MobiDB-lite"/>
    </source>
</evidence>
<protein>
    <recommendedName>
        <fullName evidence="11 12">Multifunctional fusion protein</fullName>
    </recommendedName>
    <domain>
        <recommendedName>
            <fullName evidence="11">Phosphoribosylamine--glycine ligase</fullName>
            <ecNumber evidence="11">6.3.4.13</ecNumber>
        </recommendedName>
        <alternativeName>
            <fullName evidence="11">GARS</fullName>
        </alternativeName>
        <alternativeName>
            <fullName evidence="11">Glycinamide ribonucleotide synthetase</fullName>
        </alternativeName>
        <alternativeName>
            <fullName evidence="11">Phosphoribosylglycinamide synthetase</fullName>
        </alternativeName>
    </domain>
    <domain>
        <recommendedName>
            <fullName evidence="12">N5-carboxyaminoimidazole ribonucleotide mutase</fullName>
            <shortName evidence="12">N5-CAIR mutase</shortName>
            <ecNumber evidence="12">5.4.99.18</ecNumber>
        </recommendedName>
        <alternativeName>
            <fullName evidence="12">5-(carboxyamino)imidazole ribonucleotide mutase</fullName>
        </alternativeName>
    </domain>
</protein>
<dbReference type="Gene3D" id="3.30.1490.20">
    <property type="entry name" value="ATP-grasp fold, A domain"/>
    <property type="match status" value="1"/>
</dbReference>
<evidence type="ECO:0000256" key="8">
    <source>
        <dbReference type="ARBA" id="ARBA00022840"/>
    </source>
</evidence>
<evidence type="ECO:0000256" key="12">
    <source>
        <dbReference type="HAMAP-Rule" id="MF_01929"/>
    </source>
</evidence>
<feature type="region of interest" description="Disordered" evidence="14">
    <location>
        <begin position="210"/>
        <end position="231"/>
    </location>
</feature>
<dbReference type="InterPro" id="IPR033747">
    <property type="entry name" value="PurE_ClassI"/>
</dbReference>
<keyword evidence="7 11" id="KW-0658">Purine biosynthesis</keyword>
<evidence type="ECO:0000256" key="11">
    <source>
        <dbReference type="HAMAP-Rule" id="MF_00138"/>
    </source>
</evidence>
<dbReference type="FunFam" id="3.90.600.10:FF:000001">
    <property type="entry name" value="Trifunctional purine biosynthetic protein adenosine-3"/>
    <property type="match status" value="1"/>
</dbReference>
<keyword evidence="6 13" id="KW-0547">Nucleotide-binding</keyword>
<dbReference type="InterPro" id="IPR013815">
    <property type="entry name" value="ATP_grasp_subdomain_1"/>
</dbReference>
<dbReference type="GO" id="GO:0034023">
    <property type="term" value="F:5-(carboxyamino)imidazole ribonucleotide mutase activity"/>
    <property type="evidence" value="ECO:0007669"/>
    <property type="project" value="UniProtKB-UniRule"/>
</dbReference>
<name>A0AAU9EGC9_9BACT</name>
<dbReference type="SUPFAM" id="SSF56059">
    <property type="entry name" value="Glutathione synthetase ATP-binding domain-like"/>
    <property type="match status" value="1"/>
</dbReference>
<dbReference type="FunFam" id="3.40.50.20:FF:000006">
    <property type="entry name" value="Phosphoribosylamine--glycine ligase, chloroplastic"/>
    <property type="match status" value="1"/>
</dbReference>
<dbReference type="Pfam" id="PF02844">
    <property type="entry name" value="GARS_N"/>
    <property type="match status" value="1"/>
</dbReference>
<dbReference type="NCBIfam" id="TIGR00877">
    <property type="entry name" value="purD"/>
    <property type="match status" value="1"/>
</dbReference>
<dbReference type="HAMAP" id="MF_00138">
    <property type="entry name" value="GARS"/>
    <property type="match status" value="1"/>
</dbReference>
<comment type="catalytic activity">
    <reaction evidence="11">
        <text>5-phospho-beta-D-ribosylamine + glycine + ATP = N(1)-(5-phospho-beta-D-ribosyl)glycinamide + ADP + phosphate + H(+)</text>
        <dbReference type="Rhea" id="RHEA:17453"/>
        <dbReference type="ChEBI" id="CHEBI:15378"/>
        <dbReference type="ChEBI" id="CHEBI:30616"/>
        <dbReference type="ChEBI" id="CHEBI:43474"/>
        <dbReference type="ChEBI" id="CHEBI:57305"/>
        <dbReference type="ChEBI" id="CHEBI:58681"/>
        <dbReference type="ChEBI" id="CHEBI:143788"/>
        <dbReference type="ChEBI" id="CHEBI:456216"/>
        <dbReference type="EC" id="6.3.4.13"/>
    </reaction>
</comment>
<dbReference type="InterPro" id="IPR020561">
    <property type="entry name" value="PRibGlycinamid_synth_ATP-grasp"/>
</dbReference>
<dbReference type="Gene3D" id="3.90.600.10">
    <property type="entry name" value="Phosphoribosylglycinamide synthetase, C-terminal domain"/>
    <property type="match status" value="1"/>
</dbReference>
<evidence type="ECO:0000256" key="2">
    <source>
        <dbReference type="ARBA" id="ARBA00001946"/>
    </source>
</evidence>
<dbReference type="GO" id="GO:0046872">
    <property type="term" value="F:metal ion binding"/>
    <property type="evidence" value="ECO:0007669"/>
    <property type="project" value="UniProtKB-KW"/>
</dbReference>
<keyword evidence="17" id="KW-1185">Reference proteome</keyword>
<dbReference type="GO" id="GO:0004637">
    <property type="term" value="F:phosphoribosylamine-glycine ligase activity"/>
    <property type="evidence" value="ECO:0007669"/>
    <property type="project" value="UniProtKB-UniRule"/>
</dbReference>
<dbReference type="InterPro" id="IPR016185">
    <property type="entry name" value="PreATP-grasp_dom_sf"/>
</dbReference>
<sequence length="590" mass="60215">MKVLVIGSGGREHALVWKLAQSPLVEDLYCAPGNPGMTGEAQCVGISADDIAGLKAFALDEGIDLTVVGPEAPLVAGIADEFAAAGLAVAGPSAYAAQLEGSKSFAKDAMTRFGVPTAGYAVFTDPAEAKAYVRAAERPLVVKADGLAAGKGVILCQDAAEAEAAVEQVMVAKEFGEAGAKAVIEELLVGEEASFLVFSDGETIVTMPSSQDHKAAGEGDTGPNTGGMGAYSPAPVVTPELAEKAMDQVIRPMILGMAAEGHPFKGILYAGLMIAPDGELGVLEFNVRFGDPEAQPLLVRLESDLADILMKLAQGKLDQAEVKWSERPSVCVVLASGGYPGKYETGKQITGLENAALCREVTVFHAGTKLVDGKLVTAGGRVLGVTALGASVAEAIERAYEACDLIHWEGKYLRRDIGHRALARAASGGALVGVLMGSASDKEIMAETGKALGGLGVPYEMRVMSAHRTPAEAAAYASGAAARGLKVLIAGAGMAAHLAGALAAQSNLPIIAVPINASPLGGLDALLASVQMPPGVPVATVAIGKPGAYNAGILAAQIIALGDADLAGRLALRRIEMAEKVRKADAELQG</sequence>
<feature type="binding site" evidence="12">
    <location>
        <position position="468"/>
    </location>
    <ligand>
        <name>substrate</name>
    </ligand>
</feature>
<comment type="cofactor">
    <cofactor evidence="2">
        <name>Mg(2+)</name>
        <dbReference type="ChEBI" id="CHEBI:18420"/>
    </cofactor>
</comment>
<evidence type="ECO:0000256" key="3">
    <source>
        <dbReference type="ARBA" id="ARBA00005174"/>
    </source>
</evidence>
<comment type="similarity">
    <text evidence="12">Belongs to the AIR carboxylase family. Class I subfamily.</text>
</comment>